<dbReference type="PANTHER" id="PTHR12327">
    <property type="entry name" value="ALPHA-TUBULIN N-ACETYLTRANSFERASE 1"/>
    <property type="match status" value="1"/>
</dbReference>
<keyword evidence="2" id="KW-0012">Acyltransferase</keyword>
<feature type="compositionally biased region" description="Basic and acidic residues" evidence="3">
    <location>
        <begin position="289"/>
        <end position="303"/>
    </location>
</feature>
<evidence type="ECO:0000256" key="3">
    <source>
        <dbReference type="SAM" id="MobiDB-lite"/>
    </source>
</evidence>
<evidence type="ECO:0000313" key="5">
    <source>
        <dbReference type="EMBL" id="KXS21322.1"/>
    </source>
</evidence>
<dbReference type="InterPro" id="IPR038746">
    <property type="entry name" value="Atat"/>
</dbReference>
<dbReference type="GO" id="GO:0019799">
    <property type="term" value="F:tubulin N-acetyltransferase activity"/>
    <property type="evidence" value="ECO:0007669"/>
    <property type="project" value="InterPro"/>
</dbReference>
<evidence type="ECO:0000256" key="2">
    <source>
        <dbReference type="ARBA" id="ARBA00023315"/>
    </source>
</evidence>
<sequence>MCPTALHRLFGDGDVACVDRSVGADDGDLSVLQHIVDDLGIASARAQCLRLPVTSFAKLVSSTHKLYLARAPVTPQSRPTPSSHRKFRPSSSSSSSSSSRLVVGLLKLGLKNLYLYDPHTRSYRPRTLPAVLDFYVREDYQRRGVGLALFAHALTAEGLHPRHVCYDRPSPKLRAFLARHFGLTDGMVQPNNFLVFDQDDENHAHARHAGPTSASWRADDRSTDVRSAPSSHRSRFDPAPLPLPSSSYDAPHSAPSSYKSFPYNGRTSSFDEHGSSPYKPCLDPLFPSSDRHSSSKPRQRQDPRSWSYDRYPSSKPRQDTFSSSYDRHASNSYQDSHSSSYERHTSKPPTDSFPSSNTHLPTATPRHDPNRHHPSAQPASLVTTIAPTQYRRTHHTSTTTTAATSTTHLPLLPPLFAHGGGIAARGVPQVAVRR</sequence>
<dbReference type="Proteomes" id="UP000070544">
    <property type="component" value="Unassembled WGS sequence"/>
</dbReference>
<feature type="compositionally biased region" description="Low complexity" evidence="3">
    <location>
        <begin position="330"/>
        <end position="339"/>
    </location>
</feature>
<dbReference type="PANTHER" id="PTHR12327:SF0">
    <property type="entry name" value="ALPHA-TUBULIN N-ACETYLTRANSFERASE 1"/>
    <property type="match status" value="1"/>
</dbReference>
<feature type="compositionally biased region" description="Polar residues" evidence="3">
    <location>
        <begin position="244"/>
        <end position="255"/>
    </location>
</feature>
<feature type="region of interest" description="Disordered" evidence="3">
    <location>
        <begin position="71"/>
        <end position="97"/>
    </location>
</feature>
<keyword evidence="1" id="KW-0808">Transferase</keyword>
<evidence type="ECO:0000259" key="4">
    <source>
        <dbReference type="PROSITE" id="PS51730"/>
    </source>
</evidence>
<feature type="domain" description="N-acetyltransferase" evidence="4">
    <location>
        <begin position="1"/>
        <end position="200"/>
    </location>
</feature>
<feature type="region of interest" description="Disordered" evidence="3">
    <location>
        <begin position="204"/>
        <end position="255"/>
    </location>
</feature>
<dbReference type="EMBL" id="KQ965733">
    <property type="protein sequence ID" value="KXS21322.1"/>
    <property type="molecule type" value="Genomic_DNA"/>
</dbReference>
<feature type="compositionally biased region" description="Polar residues" evidence="3">
    <location>
        <begin position="347"/>
        <end position="361"/>
    </location>
</feature>
<proteinExistence type="predicted"/>
<name>A0A139AX51_GONPJ</name>
<dbReference type="AlphaFoldDB" id="A0A139AX51"/>
<evidence type="ECO:0000313" key="6">
    <source>
        <dbReference type="Proteomes" id="UP000070544"/>
    </source>
</evidence>
<dbReference type="OrthoDB" id="447510at2759"/>
<dbReference type="Pfam" id="PF05301">
    <property type="entry name" value="Acetyltransf_16"/>
    <property type="match status" value="2"/>
</dbReference>
<dbReference type="Gene3D" id="3.40.630.30">
    <property type="match status" value="1"/>
</dbReference>
<organism evidence="5 6">
    <name type="scientific">Gonapodya prolifera (strain JEL478)</name>
    <name type="common">Monoblepharis prolifera</name>
    <dbReference type="NCBI Taxonomy" id="1344416"/>
    <lineage>
        <taxon>Eukaryota</taxon>
        <taxon>Fungi</taxon>
        <taxon>Fungi incertae sedis</taxon>
        <taxon>Chytridiomycota</taxon>
        <taxon>Chytridiomycota incertae sedis</taxon>
        <taxon>Monoblepharidomycetes</taxon>
        <taxon>Monoblepharidales</taxon>
        <taxon>Gonapodyaceae</taxon>
        <taxon>Gonapodya</taxon>
    </lineage>
</organism>
<gene>
    <name evidence="5" type="ORF">M427DRAFT_27723</name>
</gene>
<evidence type="ECO:0000256" key="1">
    <source>
        <dbReference type="ARBA" id="ARBA00022679"/>
    </source>
</evidence>
<accession>A0A139AX51</accession>
<dbReference type="GO" id="GO:0005874">
    <property type="term" value="C:microtubule"/>
    <property type="evidence" value="ECO:0007669"/>
    <property type="project" value="InterPro"/>
</dbReference>
<protein>
    <submittedName>
        <fullName evidence="5">DUF738-domain-containing protein</fullName>
    </submittedName>
</protein>
<dbReference type="InterPro" id="IPR007965">
    <property type="entry name" value="GNAT_ATAT"/>
</dbReference>
<reference evidence="5 6" key="1">
    <citation type="journal article" date="2015" name="Genome Biol. Evol.">
        <title>Phylogenomic analyses indicate that early fungi evolved digesting cell walls of algal ancestors of land plants.</title>
        <authorList>
            <person name="Chang Y."/>
            <person name="Wang S."/>
            <person name="Sekimoto S."/>
            <person name="Aerts A.L."/>
            <person name="Choi C."/>
            <person name="Clum A."/>
            <person name="LaButti K.M."/>
            <person name="Lindquist E.A."/>
            <person name="Yee Ngan C."/>
            <person name="Ohm R.A."/>
            <person name="Salamov A.A."/>
            <person name="Grigoriev I.V."/>
            <person name="Spatafora J.W."/>
            <person name="Berbee M.L."/>
        </authorList>
    </citation>
    <scope>NUCLEOTIDE SEQUENCE [LARGE SCALE GENOMIC DNA]</scope>
    <source>
        <strain evidence="5 6">JEL478</strain>
    </source>
</reference>
<feature type="region of interest" description="Disordered" evidence="3">
    <location>
        <begin position="268"/>
        <end position="378"/>
    </location>
</feature>
<dbReference type="PROSITE" id="PS51730">
    <property type="entry name" value="GNAT_ATAT"/>
    <property type="match status" value="1"/>
</dbReference>
<dbReference type="CDD" id="cd04301">
    <property type="entry name" value="NAT_SF"/>
    <property type="match status" value="1"/>
</dbReference>
<keyword evidence="6" id="KW-1185">Reference proteome</keyword>